<feature type="region of interest" description="Disordered" evidence="1">
    <location>
        <begin position="54"/>
        <end position="83"/>
    </location>
</feature>
<accession>A0AAD9HUF5</accession>
<evidence type="ECO:0000256" key="1">
    <source>
        <dbReference type="SAM" id="MobiDB-lite"/>
    </source>
</evidence>
<dbReference type="Proteomes" id="UP001232148">
    <property type="component" value="Unassembled WGS sequence"/>
</dbReference>
<reference evidence="2" key="1">
    <citation type="submission" date="2021-06" db="EMBL/GenBank/DDBJ databases">
        <title>Comparative genomics, transcriptomics and evolutionary studies reveal genomic signatures of adaptation to plant cell wall in hemibiotrophic fungi.</title>
        <authorList>
            <consortium name="DOE Joint Genome Institute"/>
            <person name="Baroncelli R."/>
            <person name="Diaz J.F."/>
            <person name="Benocci T."/>
            <person name="Peng M."/>
            <person name="Battaglia E."/>
            <person name="Haridas S."/>
            <person name="Andreopoulos W."/>
            <person name="Labutti K."/>
            <person name="Pangilinan J."/>
            <person name="Floch G.L."/>
            <person name="Makela M.R."/>
            <person name="Henrissat B."/>
            <person name="Grigoriev I.V."/>
            <person name="Crouch J.A."/>
            <person name="De Vries R.P."/>
            <person name="Sukno S.A."/>
            <person name="Thon M.R."/>
        </authorList>
    </citation>
    <scope>NUCLEOTIDE SEQUENCE</scope>
    <source>
        <strain evidence="2">MAFF235873</strain>
    </source>
</reference>
<proteinExistence type="predicted"/>
<protein>
    <submittedName>
        <fullName evidence="2">Uncharacterized protein</fullName>
    </submittedName>
</protein>
<sequence>MEKPTTALKVANWRRSQLSHDQQIKIPRKRNSSASVTDFDIANPATHWRRPVAGVDPLQNATDPSLGENKHTMKKLDGESVAAARSQIRDDGVAEFDKHLKGTRVTPPKDLLLVNLTDIKRC</sequence>
<evidence type="ECO:0000313" key="2">
    <source>
        <dbReference type="EMBL" id="KAK2034697.1"/>
    </source>
</evidence>
<dbReference type="AlphaFoldDB" id="A0AAD9HUF5"/>
<dbReference type="EMBL" id="MU842813">
    <property type="protein sequence ID" value="KAK2034697.1"/>
    <property type="molecule type" value="Genomic_DNA"/>
</dbReference>
<evidence type="ECO:0000313" key="3">
    <source>
        <dbReference type="Proteomes" id="UP001232148"/>
    </source>
</evidence>
<organism evidence="2 3">
    <name type="scientific">Colletotrichum zoysiae</name>
    <dbReference type="NCBI Taxonomy" id="1216348"/>
    <lineage>
        <taxon>Eukaryota</taxon>
        <taxon>Fungi</taxon>
        <taxon>Dikarya</taxon>
        <taxon>Ascomycota</taxon>
        <taxon>Pezizomycotina</taxon>
        <taxon>Sordariomycetes</taxon>
        <taxon>Hypocreomycetidae</taxon>
        <taxon>Glomerellales</taxon>
        <taxon>Glomerellaceae</taxon>
        <taxon>Colletotrichum</taxon>
        <taxon>Colletotrichum graminicola species complex</taxon>
    </lineage>
</organism>
<feature type="compositionally biased region" description="Basic and acidic residues" evidence="1">
    <location>
        <begin position="68"/>
        <end position="78"/>
    </location>
</feature>
<name>A0AAD9HUF5_9PEZI</name>
<keyword evidence="3" id="KW-1185">Reference proteome</keyword>
<comment type="caution">
    <text evidence="2">The sequence shown here is derived from an EMBL/GenBank/DDBJ whole genome shotgun (WGS) entry which is preliminary data.</text>
</comment>
<gene>
    <name evidence="2" type="ORF">LX32DRAFT_648338</name>
</gene>